<feature type="region of interest" description="Disordered" evidence="1">
    <location>
        <begin position="189"/>
        <end position="213"/>
    </location>
</feature>
<dbReference type="Proteomes" id="UP000465266">
    <property type="component" value="Unassembled WGS sequence"/>
</dbReference>
<dbReference type="Pfam" id="PF03732">
    <property type="entry name" value="Retrotrans_gag"/>
    <property type="match status" value="1"/>
</dbReference>
<comment type="caution">
    <text evidence="3">The sequence shown here is derived from an EMBL/GenBank/DDBJ whole genome shotgun (WGS) entry which is preliminary data.</text>
</comment>
<keyword evidence="4" id="KW-1185">Reference proteome</keyword>
<evidence type="ECO:0000313" key="3">
    <source>
        <dbReference type="EMBL" id="GFF85642.1"/>
    </source>
</evidence>
<proteinExistence type="predicted"/>
<dbReference type="InterPro" id="IPR005162">
    <property type="entry name" value="Retrotrans_gag_dom"/>
</dbReference>
<protein>
    <recommendedName>
        <fullName evidence="2">Retrotransposon gag domain-containing protein</fullName>
    </recommendedName>
</protein>
<sequence>MAMSNIKPFFGRRDGTEDPEEYLEDIEYAVELEKSHVNNDSRDWNRDRRILFRQNLRDKAELWYSQLGRDFKDDWERLKQGFTERYRIDEVDAATRRFQIGQKVAALSQGPSEHILDYVDRCEDLESQAGALELFGLNVVQGLADLTQEQRIMYDLNKGKDYSFRAAKDLINAAYLSFDSGALQASFKDSHNSRNGIPQNLRRPSNYSEDRRH</sequence>
<accession>A0ABQ1APC4</accession>
<dbReference type="EMBL" id="BLKG01000041">
    <property type="protein sequence ID" value="GFF85642.1"/>
    <property type="molecule type" value="Genomic_DNA"/>
</dbReference>
<feature type="compositionally biased region" description="Polar residues" evidence="1">
    <location>
        <begin position="193"/>
        <end position="207"/>
    </location>
</feature>
<organism evidence="3 4">
    <name type="scientific">Aspergillus udagawae</name>
    <dbReference type="NCBI Taxonomy" id="91492"/>
    <lineage>
        <taxon>Eukaryota</taxon>
        <taxon>Fungi</taxon>
        <taxon>Dikarya</taxon>
        <taxon>Ascomycota</taxon>
        <taxon>Pezizomycotina</taxon>
        <taxon>Eurotiomycetes</taxon>
        <taxon>Eurotiomycetidae</taxon>
        <taxon>Eurotiales</taxon>
        <taxon>Aspergillaceae</taxon>
        <taxon>Aspergillus</taxon>
        <taxon>Aspergillus subgen. Fumigati</taxon>
    </lineage>
</organism>
<evidence type="ECO:0000259" key="2">
    <source>
        <dbReference type="Pfam" id="PF03732"/>
    </source>
</evidence>
<evidence type="ECO:0000256" key="1">
    <source>
        <dbReference type="SAM" id="MobiDB-lite"/>
    </source>
</evidence>
<gene>
    <name evidence="3" type="ORF">IFM53868_04547</name>
</gene>
<name>A0ABQ1APC4_9EURO</name>
<reference evidence="3 4" key="1">
    <citation type="submission" date="2020-01" db="EMBL/GenBank/DDBJ databases">
        <title>Draft genome sequence of Aspergillus udagawae IFM 53868.</title>
        <authorList>
            <person name="Takahashi H."/>
            <person name="Yaguchi T."/>
        </authorList>
    </citation>
    <scope>NUCLEOTIDE SEQUENCE [LARGE SCALE GENOMIC DNA]</scope>
    <source>
        <strain evidence="3 4">IFM 53868</strain>
    </source>
</reference>
<evidence type="ECO:0000313" key="4">
    <source>
        <dbReference type="Proteomes" id="UP000465266"/>
    </source>
</evidence>
<feature type="domain" description="Retrotransposon gag" evidence="2">
    <location>
        <begin position="51"/>
        <end position="130"/>
    </location>
</feature>